<dbReference type="AlphaFoldDB" id="A0AA42BKZ7"/>
<gene>
    <name evidence="1" type="ORF">NKG59_24975</name>
</gene>
<name>A0AA42BKZ7_9RALS</name>
<accession>A0AA42BKZ7</accession>
<keyword evidence="2" id="KW-1185">Reference proteome</keyword>
<sequence>MFNHDRIATMHTFCHVEDSTVERKNARAVLRNEEGEILLSVPDSWTDAQIKTALELANRAYAKGVEFGKALKALEIEARLSI</sequence>
<protein>
    <submittedName>
        <fullName evidence="1">Uncharacterized protein</fullName>
    </submittedName>
</protein>
<evidence type="ECO:0000313" key="2">
    <source>
        <dbReference type="Proteomes" id="UP001162793"/>
    </source>
</evidence>
<dbReference type="Proteomes" id="UP001162793">
    <property type="component" value="Unassembled WGS sequence"/>
</dbReference>
<organism evidence="1 2">
    <name type="scientific">Ralstonia chuxiongensis</name>
    <dbReference type="NCBI Taxonomy" id="2957504"/>
    <lineage>
        <taxon>Bacteria</taxon>
        <taxon>Pseudomonadati</taxon>
        <taxon>Pseudomonadota</taxon>
        <taxon>Betaproteobacteria</taxon>
        <taxon>Burkholderiales</taxon>
        <taxon>Burkholderiaceae</taxon>
        <taxon>Ralstonia</taxon>
    </lineage>
</organism>
<evidence type="ECO:0000313" key="1">
    <source>
        <dbReference type="EMBL" id="MCP1175633.1"/>
    </source>
</evidence>
<proteinExistence type="predicted"/>
<comment type="caution">
    <text evidence="1">The sequence shown here is derived from an EMBL/GenBank/DDBJ whole genome shotgun (WGS) entry which is preliminary data.</text>
</comment>
<dbReference type="EMBL" id="JAMYWC010000011">
    <property type="protein sequence ID" value="MCP1175633.1"/>
    <property type="molecule type" value="Genomic_DNA"/>
</dbReference>
<dbReference type="RefSeq" id="WP_253542731.1">
    <property type="nucleotide sequence ID" value="NZ_JAMYWC010000011.1"/>
</dbReference>
<reference evidence="2" key="1">
    <citation type="journal article" date="2023" name="Front. Microbiol.">
        <title>Ralstonia chuxiongensis sp. nov., Ralstonia mojiangensis sp. nov., and Ralstonia soli sp. nov., isolated from tobacco fields, are three novel species in the family Burkholderiaceae.</title>
        <authorList>
            <person name="Lu C.H."/>
            <person name="Zhang Y.Y."/>
            <person name="Jiang N."/>
            <person name="Chen W."/>
            <person name="Shao X."/>
            <person name="Zhao Z.M."/>
            <person name="Lu W.L."/>
            <person name="Hu X."/>
            <person name="Xi Y.X."/>
            <person name="Zou S.Y."/>
            <person name="Wei Q.J."/>
            <person name="Lin Z.L."/>
            <person name="Gong L."/>
            <person name="Gai X.T."/>
            <person name="Zhang L.Q."/>
            <person name="Li J.Y."/>
            <person name="Jin Y."/>
            <person name="Xia Z.Y."/>
        </authorList>
    </citation>
    <scope>NUCLEOTIDE SEQUENCE [LARGE SCALE GENOMIC DNA]</scope>
    <source>
        <strain evidence="2">21YRMH01-3</strain>
    </source>
</reference>